<feature type="domain" description="Peptidase C-terminal archaeal/bacterial" evidence="2">
    <location>
        <begin position="657"/>
        <end position="721"/>
    </location>
</feature>
<protein>
    <recommendedName>
        <fullName evidence="2">Peptidase C-terminal archaeal/bacterial domain-containing protein</fullName>
    </recommendedName>
</protein>
<dbReference type="Proteomes" id="UP000229681">
    <property type="component" value="Unassembled WGS sequence"/>
</dbReference>
<gene>
    <name evidence="3" type="ORF">CUN49_00655</name>
</gene>
<evidence type="ECO:0000313" key="3">
    <source>
        <dbReference type="EMBL" id="PJF37353.1"/>
    </source>
</evidence>
<evidence type="ECO:0000313" key="4">
    <source>
        <dbReference type="Proteomes" id="UP000229681"/>
    </source>
</evidence>
<dbReference type="AlphaFoldDB" id="A0A2M8PII7"/>
<dbReference type="Gene3D" id="2.60.120.380">
    <property type="match status" value="3"/>
</dbReference>
<sequence length="745" mass="78578">MLSERLIRCAGRDSPSAPISDKLIGCTRPCVLEEDFDLEERLLISRMWLVLALSIAAICISVGVAVAQESVPRRLRLGESVTGTLSPQTFAQVYTFEVPSGAAVTLTAVSGTPELTLALVLTDANGQPLAQNANLSGAEVSLSNLTLPSGIYYVTVLRSSGAQGTAAGQFTLTLSTGVLAPPTAVPTLAPITLNSMSVALSWATIDDLDLEVRDPVGNSVFFNNVAAGGATLVANVNNGCTNTVSNPTETIRWAPGRVPAGSYEILVYYNRACRQPPQPVDFTVTVTVNGRAQPPIQGRLNLDEQYVASFILESADAVSLQPGGANPLLLNLTPFAAQISAPRPLGNQTRIRGRIDRNNQVDVWSFEGAAGQVINIAMDAVDGGSLDPQLILLGPDRAVLASNDDANSETRNALIANQILPVNGTYLIVATRFGKNIGGTEGNYELTLSGTGALIAAPTAASPLGTPIAAPTESAAGVGLAGLPVGALNISLTWNNRADVRLLIRDPENRSLFSDNRTVPSGGILARQDNLNCTNPTSAPITYAVWQADRLLTGTYEVQVWLRNLCGETLLPTYALNVNVRGQSVLSVQEQPDLNGRLYVTTFTINADGTVSAGQGAIFFNQALRDIGDVRDRAEVAEALIYGRPIAGNIDSTNPFTVYTFQAQAGDRVRISMRATRGTLDPALYLLDPSGLQLAFNDDAAPNDRNAQIDAVIAANGRYTLIATRFGALTGGTAGSFEIAVVPIR</sequence>
<name>A0A2M8PII7_9CHLR</name>
<dbReference type="InterPro" id="IPR007280">
    <property type="entry name" value="Peptidase_C_arc/bac"/>
</dbReference>
<keyword evidence="1" id="KW-0472">Membrane</keyword>
<accession>A0A2M8PII7</accession>
<feature type="transmembrane region" description="Helical" evidence="1">
    <location>
        <begin position="48"/>
        <end position="67"/>
    </location>
</feature>
<reference evidence="3 4" key="1">
    <citation type="submission" date="2017-11" db="EMBL/GenBank/DDBJ databases">
        <title>Evolution of Phototrophy in the Chloroflexi Phylum Driven by Horizontal Gene Transfer.</title>
        <authorList>
            <person name="Ward L.M."/>
            <person name="Hemp J."/>
            <person name="Shih P.M."/>
            <person name="Mcglynn S.E."/>
            <person name="Fischer W."/>
        </authorList>
    </citation>
    <scope>NUCLEOTIDE SEQUENCE [LARGE SCALE GENOMIC DNA]</scope>
    <source>
        <strain evidence="3">JP3_13</strain>
    </source>
</reference>
<keyword evidence="1" id="KW-1133">Transmembrane helix</keyword>
<dbReference type="SUPFAM" id="SSF89260">
    <property type="entry name" value="Collagen-binding domain"/>
    <property type="match status" value="2"/>
</dbReference>
<evidence type="ECO:0000256" key="1">
    <source>
        <dbReference type="SAM" id="Phobius"/>
    </source>
</evidence>
<evidence type="ECO:0000259" key="2">
    <source>
        <dbReference type="Pfam" id="PF04151"/>
    </source>
</evidence>
<comment type="caution">
    <text evidence="3">The sequence shown here is derived from an EMBL/GenBank/DDBJ whole genome shotgun (WGS) entry which is preliminary data.</text>
</comment>
<keyword evidence="1" id="KW-0812">Transmembrane</keyword>
<proteinExistence type="predicted"/>
<dbReference type="Pfam" id="PF04151">
    <property type="entry name" value="PPC"/>
    <property type="match status" value="2"/>
</dbReference>
<organism evidence="3 4">
    <name type="scientific">Candidatus Thermofonsia Clade 1 bacterium</name>
    <dbReference type="NCBI Taxonomy" id="2364210"/>
    <lineage>
        <taxon>Bacteria</taxon>
        <taxon>Bacillati</taxon>
        <taxon>Chloroflexota</taxon>
        <taxon>Candidatus Thermofontia</taxon>
        <taxon>Candidatus Thermofonsia Clade 1</taxon>
    </lineage>
</organism>
<dbReference type="EMBL" id="PGTM01000004">
    <property type="protein sequence ID" value="PJF37353.1"/>
    <property type="molecule type" value="Genomic_DNA"/>
</dbReference>
<feature type="domain" description="Peptidase C-terminal archaeal/bacterial" evidence="2">
    <location>
        <begin position="360"/>
        <end position="429"/>
    </location>
</feature>